<keyword evidence="2" id="KW-1185">Reference proteome</keyword>
<dbReference type="PANTHER" id="PTHR46060">
    <property type="entry name" value="MARINER MOS1 TRANSPOSASE-LIKE PROTEIN"/>
    <property type="match status" value="1"/>
</dbReference>
<name>A0A8K0DL59_IGNLU</name>
<sequence length="132" mass="15109">MVCVIAEYSKVRGLIRFLQAEGVNQRKIHRRLQGVYGLNVLSRKEVSVWCKKFEDGQTRLKDDPEKKRGRLRISHTADNCTIVECLIREDRRITVCEISTMTGIPKSCVDEIICDLNSRNLTSSSTMKGYSN</sequence>
<dbReference type="EMBL" id="VTPC01000555">
    <property type="protein sequence ID" value="KAF2905361.1"/>
    <property type="molecule type" value="Genomic_DNA"/>
</dbReference>
<evidence type="ECO:0000313" key="1">
    <source>
        <dbReference type="EMBL" id="KAF2905361.1"/>
    </source>
</evidence>
<dbReference type="OrthoDB" id="8189655at2759"/>
<reference evidence="1" key="1">
    <citation type="submission" date="2019-08" db="EMBL/GenBank/DDBJ databases">
        <title>The genome of the North American firefly Photinus pyralis.</title>
        <authorList>
            <consortium name="Photinus pyralis genome working group"/>
            <person name="Fallon T.R."/>
            <person name="Sander Lower S.E."/>
            <person name="Weng J.-K."/>
        </authorList>
    </citation>
    <scope>NUCLEOTIDE SEQUENCE</scope>
    <source>
        <strain evidence="1">TRF0915ILg1</strain>
        <tissue evidence="1">Whole body</tissue>
    </source>
</reference>
<protein>
    <recommendedName>
        <fullName evidence="3">Mos1 transposase HTH domain-containing protein</fullName>
    </recommendedName>
</protein>
<dbReference type="Proteomes" id="UP000801492">
    <property type="component" value="Unassembled WGS sequence"/>
</dbReference>
<accession>A0A8K0DL59</accession>
<organism evidence="1 2">
    <name type="scientific">Ignelater luminosus</name>
    <name type="common">Cucubano</name>
    <name type="synonym">Pyrophorus luminosus</name>
    <dbReference type="NCBI Taxonomy" id="2038154"/>
    <lineage>
        <taxon>Eukaryota</taxon>
        <taxon>Metazoa</taxon>
        <taxon>Ecdysozoa</taxon>
        <taxon>Arthropoda</taxon>
        <taxon>Hexapoda</taxon>
        <taxon>Insecta</taxon>
        <taxon>Pterygota</taxon>
        <taxon>Neoptera</taxon>
        <taxon>Endopterygota</taxon>
        <taxon>Coleoptera</taxon>
        <taxon>Polyphaga</taxon>
        <taxon>Elateriformia</taxon>
        <taxon>Elateroidea</taxon>
        <taxon>Elateridae</taxon>
        <taxon>Agrypninae</taxon>
        <taxon>Pyrophorini</taxon>
        <taxon>Ignelater</taxon>
    </lineage>
</organism>
<proteinExistence type="predicted"/>
<dbReference type="AlphaFoldDB" id="A0A8K0DL59"/>
<evidence type="ECO:0008006" key="3">
    <source>
        <dbReference type="Google" id="ProtNLM"/>
    </source>
</evidence>
<dbReference type="PANTHER" id="PTHR46060:SF1">
    <property type="entry name" value="MARINER MOS1 TRANSPOSASE-LIKE PROTEIN"/>
    <property type="match status" value="1"/>
</dbReference>
<evidence type="ECO:0000313" key="2">
    <source>
        <dbReference type="Proteomes" id="UP000801492"/>
    </source>
</evidence>
<comment type="caution">
    <text evidence="1">The sequence shown here is derived from an EMBL/GenBank/DDBJ whole genome shotgun (WGS) entry which is preliminary data.</text>
</comment>
<dbReference type="InterPro" id="IPR052709">
    <property type="entry name" value="Transposase-MT_Hybrid"/>
</dbReference>
<gene>
    <name evidence="1" type="ORF">ILUMI_00810</name>
</gene>